<feature type="domain" description="Amidohydrolase-related" evidence="1">
    <location>
        <begin position="53"/>
        <end position="342"/>
    </location>
</feature>
<dbReference type="Gene3D" id="2.30.40.10">
    <property type="entry name" value="Urease, subunit C, domain 1"/>
    <property type="match status" value="1"/>
</dbReference>
<dbReference type="InterPro" id="IPR011059">
    <property type="entry name" value="Metal-dep_hydrolase_composite"/>
</dbReference>
<dbReference type="NCBIfam" id="NF009060">
    <property type="entry name" value="PRK12394.1"/>
    <property type="match status" value="1"/>
</dbReference>
<dbReference type="InterPro" id="IPR032466">
    <property type="entry name" value="Metal_Hydrolase"/>
</dbReference>
<dbReference type="GO" id="GO:0019213">
    <property type="term" value="F:deacetylase activity"/>
    <property type="evidence" value="ECO:0007669"/>
    <property type="project" value="InterPro"/>
</dbReference>
<dbReference type="PANTHER" id="PTHR42717">
    <property type="entry name" value="DIHYDROOROTASE-RELATED"/>
    <property type="match status" value="1"/>
</dbReference>
<dbReference type="SUPFAM" id="SSF51338">
    <property type="entry name" value="Composite domain of metallo-dependent hydrolases"/>
    <property type="match status" value="1"/>
</dbReference>
<dbReference type="InterPro" id="IPR006680">
    <property type="entry name" value="Amidohydro-rel"/>
</dbReference>
<dbReference type="GO" id="GO:0016810">
    <property type="term" value="F:hydrolase activity, acting on carbon-nitrogen (but not peptide) bonds"/>
    <property type="evidence" value="ECO:0007669"/>
    <property type="project" value="InterPro"/>
</dbReference>
<evidence type="ECO:0000313" key="2">
    <source>
        <dbReference type="EMBL" id="XBS68502.1"/>
    </source>
</evidence>
<dbReference type="PANTHER" id="PTHR42717:SF1">
    <property type="entry name" value="IMIDAZOLONEPROPIONASE AND RELATED AMIDOHYDROLASES"/>
    <property type="match status" value="1"/>
</dbReference>
<dbReference type="SUPFAM" id="SSF51556">
    <property type="entry name" value="Metallo-dependent hydrolases"/>
    <property type="match status" value="1"/>
</dbReference>
<proteinExistence type="predicted"/>
<dbReference type="Gene3D" id="3.20.20.140">
    <property type="entry name" value="Metal-dependent hydrolases"/>
    <property type="match status" value="1"/>
</dbReference>
<name>A0AAU7Q6Y6_9GAMM</name>
<dbReference type="EMBL" id="CP157947">
    <property type="protein sequence ID" value="XBS68502.1"/>
    <property type="molecule type" value="Genomic_DNA"/>
</dbReference>
<keyword evidence="2" id="KW-0378">Hydrolase</keyword>
<gene>
    <name evidence="2" type="ORF">ABK905_17585</name>
</gene>
<evidence type="ECO:0000259" key="1">
    <source>
        <dbReference type="Pfam" id="PF01979"/>
    </source>
</evidence>
<organism evidence="2">
    <name type="scientific">Acerihabitans sp. KWT182</name>
    <dbReference type="NCBI Taxonomy" id="3157919"/>
    <lineage>
        <taxon>Bacteria</taxon>
        <taxon>Pseudomonadati</taxon>
        <taxon>Pseudomonadota</taxon>
        <taxon>Gammaproteobacteria</taxon>
        <taxon>Enterobacterales</taxon>
        <taxon>Pectobacteriaceae</taxon>
        <taxon>Acerihabitans</taxon>
    </lineage>
</organism>
<dbReference type="AlphaFoldDB" id="A0AAU7Q6Y6"/>
<dbReference type="Pfam" id="PF01979">
    <property type="entry name" value="Amidohydro_1"/>
    <property type="match status" value="1"/>
</dbReference>
<protein>
    <submittedName>
        <fullName evidence="2">Metallo-dependent hydrolase</fullName>
    </submittedName>
</protein>
<accession>A0AAU7Q6Y6</accession>
<reference evidence="2" key="1">
    <citation type="submission" date="2024-06" db="EMBL/GenBank/DDBJ databases">
        <authorList>
            <person name="Coelho C."/>
            <person name="Bento M."/>
            <person name="Garcia E."/>
            <person name="Camelo A."/>
            <person name="Brandao I."/>
            <person name="Espirito Santo C."/>
            <person name="Trovao J."/>
            <person name="Verissimo A."/>
            <person name="Costa J."/>
            <person name="Tiago I."/>
        </authorList>
    </citation>
    <scope>NUCLEOTIDE SEQUENCE</scope>
    <source>
        <strain evidence="2">KWT182</strain>
    </source>
</reference>
<sequence length="377" mass="40612">MLNPDILITGAHIIDPAQGIDGTGSLRVIGDRIAAAETPTTAATEIINGEGCYLFPGLIDFHAHVFYRGTEYSVPADLSTLPHGVTTVVDAGSAGSANYESFHRQVICQSLVRIKSFLAASSPGQTWDEENQDPEKYDIPKIKALFRRYPDTLLGLKIKQEAGVVRNLGVKPMQAAVALAEELGCGVAVHTTDPVVPTAELVRLFRSGDIYAHAFHGKGSTIIGSDGHVLAEVEDARRRGVIFDCAHGRSHFSIKTARSAINDGFYPDIISSDASRFSFNVSPAFNLPWVMSKLLALGMPLFEIIAACTATPAKTIKMPREIGTLAPGANADIALFKLVRGNVAFTDIHGERLAGDRLLIPQMTFLAGERVFRQNGF</sequence>
<dbReference type="InterPro" id="IPR020043">
    <property type="entry name" value="Deacetylase_Atu3266-like"/>
</dbReference>